<dbReference type="STRING" id="869209.Tresu_0652"/>
<organism evidence="1 2">
    <name type="scientific">Treponema succinifaciens (strain ATCC 33096 / DSM 2489 / 6091)</name>
    <dbReference type="NCBI Taxonomy" id="869209"/>
    <lineage>
        <taxon>Bacteria</taxon>
        <taxon>Pseudomonadati</taxon>
        <taxon>Spirochaetota</taxon>
        <taxon>Spirochaetia</taxon>
        <taxon>Spirochaetales</taxon>
        <taxon>Treponemataceae</taxon>
        <taxon>Treponema</taxon>
    </lineage>
</organism>
<reference evidence="2" key="2">
    <citation type="submission" date="2011-04" db="EMBL/GenBank/DDBJ databases">
        <title>The complete genome of chromosome of Treponema succinifaciens DSM 2489.</title>
        <authorList>
            <person name="Lucas S."/>
            <person name="Copeland A."/>
            <person name="Lapidus A."/>
            <person name="Bruce D."/>
            <person name="Goodwin L."/>
            <person name="Pitluck S."/>
            <person name="Peters L."/>
            <person name="Kyrpides N."/>
            <person name="Mavromatis K."/>
            <person name="Ivanova N."/>
            <person name="Ovchinnikova G."/>
            <person name="Teshima H."/>
            <person name="Detter J.C."/>
            <person name="Tapia R."/>
            <person name="Han C."/>
            <person name="Land M."/>
            <person name="Hauser L."/>
            <person name="Markowitz V."/>
            <person name="Cheng J.-F."/>
            <person name="Hugenholtz P."/>
            <person name="Woyke T."/>
            <person name="Wu D."/>
            <person name="Gronow S."/>
            <person name="Wellnitz S."/>
            <person name="Brambilla E."/>
            <person name="Klenk H.-P."/>
            <person name="Eisen J.A."/>
        </authorList>
    </citation>
    <scope>NUCLEOTIDE SEQUENCE [LARGE SCALE GENOMIC DNA]</scope>
    <source>
        <strain evidence="2">ATCC 33096 / DSM 2489 / 6091</strain>
    </source>
</reference>
<dbReference type="AlphaFoldDB" id="F2NUN0"/>
<dbReference type="HOGENOM" id="CLU_927021_0_0_12"/>
<gene>
    <name evidence="1" type="ordered locus">Tresu_0652</name>
</gene>
<dbReference type="eggNOG" id="ENOG5033B7I">
    <property type="taxonomic scope" value="Bacteria"/>
</dbReference>
<name>F2NUN0_TRES6</name>
<evidence type="ECO:0000313" key="2">
    <source>
        <dbReference type="Proteomes" id="UP000006852"/>
    </source>
</evidence>
<protein>
    <submittedName>
        <fullName evidence="1">Uncharacterized protein</fullName>
    </submittedName>
</protein>
<dbReference type="GeneID" id="302997849"/>
<dbReference type="KEGG" id="tsu:Tresu_0652"/>
<accession>F2NUN0</accession>
<keyword evidence="2" id="KW-1185">Reference proteome</keyword>
<dbReference type="RefSeq" id="WP_013700900.1">
    <property type="nucleotide sequence ID" value="NC_015385.1"/>
</dbReference>
<dbReference type="Proteomes" id="UP000006852">
    <property type="component" value="Chromosome"/>
</dbReference>
<dbReference type="EMBL" id="CP002631">
    <property type="protein sequence ID" value="AEB13593.1"/>
    <property type="molecule type" value="Genomic_DNA"/>
</dbReference>
<sequence length="265" mass="30403">MNGPIVLNIALCLYGNAFQQNEIIPDFFSNSTAQFCKKIEFSLIRKSLLGKTEKKIIYENPNNFFDKLGALYTQFNLYYESINKNDGLEERMSAGFIGGGGKWNLVSKNEKDTSVWTAFWDVIDQNNPNKKIWGVNYIKTGNQYLCNEDDDNYINNFYSALEEIYNFTIKKNDSAFANCFKNAMTTLNSNGKELFGYHKDLVPNCYKKIEYLLDACQSAWVFGGMGSWNDIWIEDENILNEYKIVSNNLYSSLISTIIQSVNSVI</sequence>
<dbReference type="OrthoDB" id="5377797at2"/>
<evidence type="ECO:0000313" key="1">
    <source>
        <dbReference type="EMBL" id="AEB13593.1"/>
    </source>
</evidence>
<reference evidence="1 2" key="1">
    <citation type="journal article" date="2011" name="Stand. Genomic Sci.">
        <title>Complete genome sequence of Treponema succinifaciens type strain (6091).</title>
        <authorList>
            <person name="Han C."/>
            <person name="Gronow S."/>
            <person name="Teshima H."/>
            <person name="Lapidus A."/>
            <person name="Nolan M."/>
            <person name="Lucas S."/>
            <person name="Hammon N."/>
            <person name="Deshpande S."/>
            <person name="Cheng J.F."/>
            <person name="Zeytun A."/>
            <person name="Tapia R."/>
            <person name="Goodwin L."/>
            <person name="Pitluck S."/>
            <person name="Liolios K."/>
            <person name="Pagani I."/>
            <person name="Ivanova N."/>
            <person name="Mavromatis K."/>
            <person name="Mikhailova N."/>
            <person name="Huntemann M."/>
            <person name="Pati A."/>
            <person name="Chen A."/>
            <person name="Palaniappan K."/>
            <person name="Land M."/>
            <person name="Hauser L."/>
            <person name="Brambilla E.M."/>
            <person name="Rohde M."/>
            <person name="Goker M."/>
            <person name="Woyke T."/>
            <person name="Bristow J."/>
            <person name="Eisen J.A."/>
            <person name="Markowitz V."/>
            <person name="Hugenholtz P."/>
            <person name="Kyrpides N.C."/>
            <person name="Klenk H.P."/>
            <person name="Detter J.C."/>
        </authorList>
    </citation>
    <scope>NUCLEOTIDE SEQUENCE [LARGE SCALE GENOMIC DNA]</scope>
    <source>
        <strain evidence="2">ATCC 33096 / DSM 2489 / 6091</strain>
    </source>
</reference>
<proteinExistence type="predicted"/>